<dbReference type="AlphaFoldDB" id="A0A6P8BBT1"/>
<organism evidence="1 2">
    <name type="scientific">Pyricularia grisea</name>
    <name type="common">Crabgrass-specific blast fungus</name>
    <name type="synonym">Magnaporthe grisea</name>
    <dbReference type="NCBI Taxonomy" id="148305"/>
    <lineage>
        <taxon>Eukaryota</taxon>
        <taxon>Fungi</taxon>
        <taxon>Dikarya</taxon>
        <taxon>Ascomycota</taxon>
        <taxon>Pezizomycotina</taxon>
        <taxon>Sordariomycetes</taxon>
        <taxon>Sordariomycetidae</taxon>
        <taxon>Magnaporthales</taxon>
        <taxon>Pyriculariaceae</taxon>
        <taxon>Pyricularia</taxon>
    </lineage>
</organism>
<dbReference type="InterPro" id="IPR022085">
    <property type="entry name" value="OpdG"/>
</dbReference>
<dbReference type="KEGG" id="pgri:PgNI_03046"/>
<evidence type="ECO:0000313" key="1">
    <source>
        <dbReference type="Proteomes" id="UP000515153"/>
    </source>
</evidence>
<dbReference type="InterPro" id="IPR053204">
    <property type="entry name" value="Oxopyrrolidines_Biosynth-assoc"/>
</dbReference>
<proteinExistence type="predicted"/>
<name>A0A6P8BBT1_PYRGI</name>
<dbReference type="PANTHER" id="PTHR38797:SF4">
    <property type="entry name" value="NUCLEAR PORE COMPLEX PROTEIN NUP85"/>
    <property type="match status" value="1"/>
</dbReference>
<accession>A0A6P8BBT1</accession>
<reference evidence="2" key="2">
    <citation type="submission" date="2019-10" db="EMBL/GenBank/DDBJ databases">
        <authorList>
            <consortium name="NCBI Genome Project"/>
        </authorList>
    </citation>
    <scope>NUCLEOTIDE SEQUENCE</scope>
    <source>
        <strain evidence="2">NI907</strain>
    </source>
</reference>
<dbReference type="Proteomes" id="UP000515153">
    <property type="component" value="Unplaced"/>
</dbReference>
<reference evidence="2" key="1">
    <citation type="journal article" date="2019" name="Mol. Biol. Evol.">
        <title>Blast fungal genomes show frequent chromosomal changes, gene gains and losses, and effector gene turnover.</title>
        <authorList>
            <person name="Gomez Luciano L.B."/>
            <person name="Jason Tsai I."/>
            <person name="Chuma I."/>
            <person name="Tosa Y."/>
            <person name="Chen Y.H."/>
            <person name="Li J.Y."/>
            <person name="Li M.Y."/>
            <person name="Jade Lu M.Y."/>
            <person name="Nakayashiki H."/>
            <person name="Li W.H."/>
        </authorList>
    </citation>
    <scope>NUCLEOTIDE SEQUENCE</scope>
    <source>
        <strain evidence="2">NI907</strain>
    </source>
</reference>
<protein>
    <submittedName>
        <fullName evidence="2">Uncharacterized protein</fullName>
    </submittedName>
</protein>
<gene>
    <name evidence="2" type="ORF">PgNI_03046</name>
</gene>
<dbReference type="Pfam" id="PF12311">
    <property type="entry name" value="DUF3632"/>
    <property type="match status" value="1"/>
</dbReference>
<dbReference type="RefSeq" id="XP_030984616.1">
    <property type="nucleotide sequence ID" value="XM_031123100.1"/>
</dbReference>
<dbReference type="GeneID" id="41958011"/>
<dbReference type="OrthoDB" id="3350591at2759"/>
<reference evidence="2" key="3">
    <citation type="submission" date="2025-08" db="UniProtKB">
        <authorList>
            <consortium name="RefSeq"/>
        </authorList>
    </citation>
    <scope>IDENTIFICATION</scope>
    <source>
        <strain evidence="2">NI907</strain>
    </source>
</reference>
<evidence type="ECO:0000313" key="2">
    <source>
        <dbReference type="RefSeq" id="XP_030984616.1"/>
    </source>
</evidence>
<dbReference type="PANTHER" id="PTHR38797">
    <property type="entry name" value="NUCLEAR PORE COMPLEX PROTEIN NUP85-RELATED"/>
    <property type="match status" value="1"/>
</dbReference>
<keyword evidence="1" id="KW-1185">Reference proteome</keyword>
<sequence>MQPTSRQLELDPELPINDYAYGHEILETFETCLTAPDAPDNRSQTLAVELRRTCAEAPGGTDQRGNIINSRELLATIYNLLPWFIEDFPHNDEKHDVLANTMAILYRTNDYVRQGEENPCNWEGLPGFSTVVREWYENDDMTECKASGGGYPDEEDLSHWRNWIAFLARLAVRGVESPFYGLWIIRKTLEGGVKTEDQTTPIVKGDSLLARLCGVHDWLEIAGPTILHLLASVGNGNVMDETMERAYEPGRLCGDAVPAFGVQRWNFWKQRLVEISGSQLDDLELPEEHAVPLCHETLAIMGRLEQAAGNV</sequence>